<evidence type="ECO:0000313" key="1">
    <source>
        <dbReference type="EMBL" id="KAJ8125497.1"/>
    </source>
</evidence>
<protein>
    <submittedName>
        <fullName evidence="1">Uncharacterized protein</fullName>
    </submittedName>
</protein>
<dbReference type="Proteomes" id="UP001153332">
    <property type="component" value="Unassembled WGS sequence"/>
</dbReference>
<organism evidence="1 2">
    <name type="scientific">Lasiodiplodia mahajangana</name>
    <dbReference type="NCBI Taxonomy" id="1108764"/>
    <lineage>
        <taxon>Eukaryota</taxon>
        <taxon>Fungi</taxon>
        <taxon>Dikarya</taxon>
        <taxon>Ascomycota</taxon>
        <taxon>Pezizomycotina</taxon>
        <taxon>Dothideomycetes</taxon>
        <taxon>Dothideomycetes incertae sedis</taxon>
        <taxon>Botryosphaeriales</taxon>
        <taxon>Botryosphaeriaceae</taxon>
        <taxon>Lasiodiplodia</taxon>
    </lineage>
</organism>
<accession>A0ACC2JD95</accession>
<comment type="caution">
    <text evidence="1">The sequence shown here is derived from an EMBL/GenBank/DDBJ whole genome shotgun (WGS) entry which is preliminary data.</text>
</comment>
<evidence type="ECO:0000313" key="2">
    <source>
        <dbReference type="Proteomes" id="UP001153332"/>
    </source>
</evidence>
<proteinExistence type="predicted"/>
<name>A0ACC2JD95_9PEZI</name>
<reference evidence="1" key="1">
    <citation type="submission" date="2022-12" db="EMBL/GenBank/DDBJ databases">
        <title>Genome Sequence of Lasiodiplodia mahajangana.</title>
        <authorList>
            <person name="Buettner E."/>
        </authorList>
    </citation>
    <scope>NUCLEOTIDE SEQUENCE</scope>
    <source>
        <strain evidence="1">VT137</strain>
    </source>
</reference>
<keyword evidence="2" id="KW-1185">Reference proteome</keyword>
<sequence>MHLAPKEGVSSPLSTVGTVSDRPNCSVLAWIRALLIAIVEAGVAVSSEVELNYIMDHVPSTLGHARDLRAIPPLPPEALSTAIDEFLAELKQKYKENTENPFLQALINSRVGTLRTENGLSQSEVSAEELHKSILELDARKRTKRSYRLLHRLSPFLEVLKGVLKKCEIFVQAAPFGVAIAFTGARIVLEMALTVEEYLEAVVTAMERIAGILEVYQKLSSLDLGPRLIRSYKQIITFWYKLSKILSSSKVKGILSRSILTPLKQETEDGLKTLQEDMHINLGITQAAGLMMADKDRQARMDADQKALKTDIRHWIMGENRIDFKGDYETQLDLRHEDTCNWILQDERFLNWHDSRNNALLWYSAPPGSGKSVLASAVIDYLTKAERKVAYFFYSFSKNDCRRVGQGLRILALQLLAFVGTPSDKLVNLYETETQFSPHLDNIRAMASVVQELITRNDDLYIVIDGIDECEDEKEMSNVIRLLVDQPTLGTVRWLFTSRVSEIEKTMRSLQAVEIHPSQDDIREDIKSYLSSKISCKHCLREWTDECDNNFLIARFVSETLGKLTSEADIEAELTTFPKKLNGYYMRTLAKINTRGQMEQLVARRIFLILSSAHQAVSIDELVDALAIQRGSKDYSASRLPKEELIRDLCGSLIVVEQHTSEPSRSPWVKFCHKSVKDFFQQDPKTEDLGVDESLYKYFVTPFDANEEIGLDCLTTIPKEHAFLRYAATFWFQHLGDDSIETPSAAAEQAVREFISSKNFWNCLRVQSRVVPYLFGRFTRHKRSFRMTIRGREWKGEDSFAVPLPTWLGDHSGEDLLRDQSLCHFAEEWREVIITHPSGLDQCVPTKPFANSCWLKSLAKNNTVKSVNLAEVLGGDVLTSSRLLGVGFSGKKLCVDVAYQTKNGPTDTIYHLRYPLFKTNSQPQKSYQRLPMDSDSSEWAIFPIEKDDTASELVAWSVDPWSLDLKKTSRECSERIKPPSLPIDATRAVSKARWEMLAHYSETSHEAKEAVCVIHVSRNSSRLMRASYGDDDCDSDSDDGDGNKNPHKSSGAESDTEGSDNEEEGFSDDDTSSEKSSDESIVGETTTDESDLDSNSGGQDDTDCLILIPKNHPPFWTKPWTHPSLLWSRIVCAVHPTRPLLVFMRTPTRLDVVDLEKRTEISIEVSGLTSEQEDILASAQELRFSRCGSYIHCLTIVFAQKNLYTECTVTSSRLGFASEDGDVTKTSTASRIRRVVYSFADPMMVIEPPFSLSYWTDDYIVIALPPLTCNPMILKIPLNGDVCDPVLTLRNQIYFPASTPRRDAHLVYRPNGKDSEGYVFLVLNAVPVARDAAADTSCPVVALRWGVSDDGGWRPWTRDDENPPEVTRSSLLWNQMRGNFVESGKPFNLSSEDTGLYEKKQKVGNTCN</sequence>
<dbReference type="EMBL" id="JAPUUL010002329">
    <property type="protein sequence ID" value="KAJ8125497.1"/>
    <property type="molecule type" value="Genomic_DNA"/>
</dbReference>
<gene>
    <name evidence="1" type="ORF">O1611_g8142</name>
</gene>